<dbReference type="EMBL" id="CP090175">
    <property type="protein sequence ID" value="UJO24844.1"/>
    <property type="molecule type" value="Genomic_DNA"/>
</dbReference>
<protein>
    <submittedName>
        <fullName evidence="2">Uncharacterized protein</fullName>
    </submittedName>
</protein>
<sequence length="161" mass="18787">MSNASNKPQPPEKRGTCYRWAKEKCKHQHAPSLCKDAHHLFPVISERVSPIVDKLMMIQECPSVKDQDINCQWASDTCCWSHVAITKEEDQKQRKMLELVKKRPWEAVLRYKCTVDGCKEQDQEYASIEDVLQHTRVKHGQPLDDSGSWKNERQPIQEEED</sequence>
<evidence type="ECO:0000313" key="3">
    <source>
        <dbReference type="Proteomes" id="UP000756132"/>
    </source>
</evidence>
<dbReference type="KEGG" id="ffu:CLAFUR5_14289"/>
<dbReference type="Proteomes" id="UP000756132">
    <property type="component" value="Chromosome 13"/>
</dbReference>
<dbReference type="RefSeq" id="XP_047769210.1">
    <property type="nucleotide sequence ID" value="XM_047913437.1"/>
</dbReference>
<evidence type="ECO:0000256" key="1">
    <source>
        <dbReference type="SAM" id="MobiDB-lite"/>
    </source>
</evidence>
<feature type="region of interest" description="Disordered" evidence="1">
    <location>
        <begin position="136"/>
        <end position="161"/>
    </location>
</feature>
<feature type="compositionally biased region" description="Basic and acidic residues" evidence="1">
    <location>
        <begin position="150"/>
        <end position="161"/>
    </location>
</feature>
<dbReference type="AlphaFoldDB" id="A0A9Q8PM09"/>
<proteinExistence type="predicted"/>
<evidence type="ECO:0000313" key="2">
    <source>
        <dbReference type="EMBL" id="UJO24844.1"/>
    </source>
</evidence>
<reference evidence="2" key="2">
    <citation type="journal article" date="2022" name="Microb. Genom.">
        <title>A chromosome-scale genome assembly of the tomato pathogen Cladosporium fulvum reveals a compartmentalized genome architecture and the presence of a dispensable chromosome.</title>
        <authorList>
            <person name="Zaccaron A.Z."/>
            <person name="Chen L.H."/>
            <person name="Samaras A."/>
            <person name="Stergiopoulos I."/>
        </authorList>
    </citation>
    <scope>NUCLEOTIDE SEQUENCE</scope>
    <source>
        <strain evidence="2">Race5_Kim</strain>
    </source>
</reference>
<reference evidence="2" key="1">
    <citation type="submission" date="2021-12" db="EMBL/GenBank/DDBJ databases">
        <authorList>
            <person name="Zaccaron A."/>
            <person name="Stergiopoulos I."/>
        </authorList>
    </citation>
    <scope>NUCLEOTIDE SEQUENCE</scope>
    <source>
        <strain evidence="2">Race5_Kim</strain>
    </source>
</reference>
<keyword evidence="3" id="KW-1185">Reference proteome</keyword>
<dbReference type="GeneID" id="71994167"/>
<name>A0A9Q8PM09_PASFU</name>
<organism evidence="2 3">
    <name type="scientific">Passalora fulva</name>
    <name type="common">Tomato leaf mold</name>
    <name type="synonym">Cladosporium fulvum</name>
    <dbReference type="NCBI Taxonomy" id="5499"/>
    <lineage>
        <taxon>Eukaryota</taxon>
        <taxon>Fungi</taxon>
        <taxon>Dikarya</taxon>
        <taxon>Ascomycota</taxon>
        <taxon>Pezizomycotina</taxon>
        <taxon>Dothideomycetes</taxon>
        <taxon>Dothideomycetidae</taxon>
        <taxon>Mycosphaerellales</taxon>
        <taxon>Mycosphaerellaceae</taxon>
        <taxon>Fulvia</taxon>
    </lineage>
</organism>
<accession>A0A9Q8PM09</accession>
<gene>
    <name evidence="2" type="ORF">CLAFUR5_14289</name>
</gene>